<accession>A0AAE3ZUE5</accession>
<evidence type="ECO:0000313" key="2">
    <source>
        <dbReference type="EMBL" id="MDR7325101.1"/>
    </source>
</evidence>
<evidence type="ECO:0000256" key="1">
    <source>
        <dbReference type="SAM" id="MobiDB-lite"/>
    </source>
</evidence>
<comment type="caution">
    <text evidence="2">The sequence shown here is derived from an EMBL/GenBank/DDBJ whole genome shotgun (WGS) entry which is preliminary data.</text>
</comment>
<gene>
    <name evidence="2" type="ORF">J2S44_005351</name>
</gene>
<keyword evidence="3" id="KW-1185">Reference proteome</keyword>
<dbReference type="AlphaFoldDB" id="A0AAE3ZUE5"/>
<name>A0AAE3ZUE5_9ACTN</name>
<evidence type="ECO:0008006" key="4">
    <source>
        <dbReference type="Google" id="ProtNLM"/>
    </source>
</evidence>
<dbReference type="EMBL" id="JAVDYC010000001">
    <property type="protein sequence ID" value="MDR7325101.1"/>
    <property type="molecule type" value="Genomic_DNA"/>
</dbReference>
<protein>
    <recommendedName>
        <fullName evidence="4">DUF3710 domain-containing protein</fullName>
    </recommendedName>
</protein>
<sequence length="229" mass="23991">MAIFNRGGRHARAENTPIPTEVASGSTSGPYDVADAPDDVQRLDLGSMQIPAVPGVEVRVQAGPEGVVQQVVLGEGPSTLQLIVVAAPRSEGIWDEVREEVGESLRSQGAQLQEGEGPYGVELLARVPTPNGPVDLRIAGVDGPRWMVQAVFQGPVATTPSSAPLLGECLRGLVVDRGNEAKPVKEPLPLRLPKEVAAQGQGGAAAAPSPEPEPPSDEPRRRPSPRPRS</sequence>
<proteinExistence type="predicted"/>
<dbReference type="Proteomes" id="UP001183629">
    <property type="component" value="Unassembled WGS sequence"/>
</dbReference>
<dbReference type="RefSeq" id="WP_310419502.1">
    <property type="nucleotide sequence ID" value="NZ_JAVDYC010000001.1"/>
</dbReference>
<organism evidence="2 3">
    <name type="scientific">Catenuloplanes niger</name>
    <dbReference type="NCBI Taxonomy" id="587534"/>
    <lineage>
        <taxon>Bacteria</taxon>
        <taxon>Bacillati</taxon>
        <taxon>Actinomycetota</taxon>
        <taxon>Actinomycetes</taxon>
        <taxon>Micromonosporales</taxon>
        <taxon>Micromonosporaceae</taxon>
        <taxon>Catenuloplanes</taxon>
    </lineage>
</organism>
<feature type="region of interest" description="Disordered" evidence="1">
    <location>
        <begin position="182"/>
        <end position="229"/>
    </location>
</feature>
<feature type="region of interest" description="Disordered" evidence="1">
    <location>
        <begin position="1"/>
        <end position="37"/>
    </location>
</feature>
<evidence type="ECO:0000313" key="3">
    <source>
        <dbReference type="Proteomes" id="UP001183629"/>
    </source>
</evidence>
<dbReference type="InterPro" id="IPR022183">
    <property type="entry name" value="DUF3710"/>
</dbReference>
<reference evidence="2 3" key="1">
    <citation type="submission" date="2023-07" db="EMBL/GenBank/DDBJ databases">
        <title>Sequencing the genomes of 1000 actinobacteria strains.</title>
        <authorList>
            <person name="Klenk H.-P."/>
        </authorList>
    </citation>
    <scope>NUCLEOTIDE SEQUENCE [LARGE SCALE GENOMIC DNA]</scope>
    <source>
        <strain evidence="2 3">DSM 44711</strain>
    </source>
</reference>
<dbReference type="Pfam" id="PF12502">
    <property type="entry name" value="DUF3710"/>
    <property type="match status" value="1"/>
</dbReference>